<dbReference type="InterPro" id="IPR048348">
    <property type="entry name" value="CCDC22_CC"/>
</dbReference>
<accession>A0A834TZI2</accession>
<dbReference type="Pfam" id="PF05667">
    <property type="entry name" value="CCDC22_CC"/>
    <property type="match status" value="1"/>
</dbReference>
<feature type="coiled-coil region" evidence="1">
    <location>
        <begin position="116"/>
        <end position="164"/>
    </location>
</feature>
<reference evidence="4" key="1">
    <citation type="submission" date="2020-09" db="EMBL/GenBank/DDBJ databases">
        <title>Genome-Enabled Discovery of Anthraquinone Biosynthesis in Senna tora.</title>
        <authorList>
            <person name="Kang S.-H."/>
            <person name="Pandey R.P."/>
            <person name="Lee C.-M."/>
            <person name="Sim J.-S."/>
            <person name="Jeong J.-T."/>
            <person name="Choi B.-S."/>
            <person name="Jung M."/>
            <person name="Ginzburg D."/>
            <person name="Zhao K."/>
            <person name="Won S.Y."/>
            <person name="Oh T.-J."/>
            <person name="Yu Y."/>
            <person name="Kim N.-H."/>
            <person name="Lee O.R."/>
            <person name="Lee T.-H."/>
            <person name="Bashyal P."/>
            <person name="Kim T.-S."/>
            <person name="Lee W.-H."/>
            <person name="Kawkins C."/>
            <person name="Kim C.-K."/>
            <person name="Kim J.S."/>
            <person name="Ahn B.O."/>
            <person name="Rhee S.Y."/>
            <person name="Sohng J.K."/>
        </authorList>
    </citation>
    <scope>NUCLEOTIDE SEQUENCE</scope>
    <source>
        <tissue evidence="4">Leaf</tissue>
    </source>
</reference>
<protein>
    <submittedName>
        <fullName evidence="4">Coiled-coil domain-containing protein 22-like</fullName>
    </submittedName>
</protein>
<evidence type="ECO:0000256" key="1">
    <source>
        <dbReference type="SAM" id="Coils"/>
    </source>
</evidence>
<sequence>MHQHETLSPKADASINQDNQTSPISKETKVTIDADPSSSSMAEFSNDELTCASNEKDLSKGLTTSVRDSFGNEGADALKGNGHMPMLKQKTRIESEKLQNHETLMIDDENARTSELEHLERELDLMKAAAEMALNDQHSVDFYLEQLDEQLQAKRNSLLKLESEWAAVRKPLEERKRNLEESLYLDNPDAQEMLQKLRKVEQEEQFILSETEKRDEEYSKLSADLVKQPDVESRKSYIQRINEITKNSRKQDADIERILKETREVQLESNSIQERLHRTYAVADEIVFRYLWIVWALSVATSAAKDSKVFNIEDMVSSCWTSWSLSWGAGCSDCDTKFLVEAKKDPTGREVYKLLTSIHEGFEQISQKILAADRIRREVAEYEMKLAAMACRSLDVDKREAEDQNPLM</sequence>
<dbReference type="AlphaFoldDB" id="A0A834TZI2"/>
<dbReference type="Proteomes" id="UP000634136">
    <property type="component" value="Unassembled WGS sequence"/>
</dbReference>
<dbReference type="EMBL" id="JAAIUW010000005">
    <property type="protein sequence ID" value="KAF7831257.1"/>
    <property type="molecule type" value="Genomic_DNA"/>
</dbReference>
<evidence type="ECO:0000256" key="2">
    <source>
        <dbReference type="SAM" id="MobiDB-lite"/>
    </source>
</evidence>
<dbReference type="PANTHER" id="PTHR15668">
    <property type="entry name" value="JM1 PROTEIN"/>
    <property type="match status" value="1"/>
</dbReference>
<evidence type="ECO:0000313" key="5">
    <source>
        <dbReference type="Proteomes" id="UP000634136"/>
    </source>
</evidence>
<dbReference type="GO" id="GO:2000060">
    <property type="term" value="P:positive regulation of ubiquitin-dependent protein catabolic process"/>
    <property type="evidence" value="ECO:0007669"/>
    <property type="project" value="TreeGrafter"/>
</dbReference>
<feature type="compositionally biased region" description="Polar residues" evidence="2">
    <location>
        <begin position="14"/>
        <end position="25"/>
    </location>
</feature>
<keyword evidence="5" id="KW-1185">Reference proteome</keyword>
<proteinExistence type="predicted"/>
<evidence type="ECO:0000313" key="4">
    <source>
        <dbReference type="EMBL" id="KAF7831257.1"/>
    </source>
</evidence>
<dbReference type="InterPro" id="IPR008530">
    <property type="entry name" value="CCDC22"/>
</dbReference>
<evidence type="ECO:0000259" key="3">
    <source>
        <dbReference type="Pfam" id="PF05667"/>
    </source>
</evidence>
<keyword evidence="1" id="KW-0175">Coiled coil</keyword>
<feature type="region of interest" description="Disordered" evidence="2">
    <location>
        <begin position="1"/>
        <end position="47"/>
    </location>
</feature>
<gene>
    <name evidence="4" type="ORF">G2W53_013590</name>
</gene>
<dbReference type="PANTHER" id="PTHR15668:SF4">
    <property type="entry name" value="COILED-COIL DOMAIN-CONTAINING PROTEIN 22"/>
    <property type="match status" value="1"/>
</dbReference>
<name>A0A834TZI2_9FABA</name>
<organism evidence="4 5">
    <name type="scientific">Senna tora</name>
    <dbReference type="NCBI Taxonomy" id="362788"/>
    <lineage>
        <taxon>Eukaryota</taxon>
        <taxon>Viridiplantae</taxon>
        <taxon>Streptophyta</taxon>
        <taxon>Embryophyta</taxon>
        <taxon>Tracheophyta</taxon>
        <taxon>Spermatophyta</taxon>
        <taxon>Magnoliopsida</taxon>
        <taxon>eudicotyledons</taxon>
        <taxon>Gunneridae</taxon>
        <taxon>Pentapetalae</taxon>
        <taxon>rosids</taxon>
        <taxon>fabids</taxon>
        <taxon>Fabales</taxon>
        <taxon>Fabaceae</taxon>
        <taxon>Caesalpinioideae</taxon>
        <taxon>Cassia clade</taxon>
        <taxon>Senna</taxon>
    </lineage>
</organism>
<dbReference type="OrthoDB" id="10266736at2759"/>
<dbReference type="GO" id="GO:0097602">
    <property type="term" value="F:cullin family protein binding"/>
    <property type="evidence" value="ECO:0007669"/>
    <property type="project" value="TreeGrafter"/>
</dbReference>
<feature type="compositionally biased region" description="Polar residues" evidence="2">
    <location>
        <begin position="36"/>
        <end position="47"/>
    </location>
</feature>
<comment type="caution">
    <text evidence="4">The sequence shown here is derived from an EMBL/GenBank/DDBJ whole genome shotgun (WGS) entry which is preliminary data.</text>
</comment>
<feature type="region of interest" description="Disordered" evidence="2">
    <location>
        <begin position="60"/>
        <end position="83"/>
    </location>
</feature>
<feature type="domain" description="CCDC22 coiled-coil" evidence="3">
    <location>
        <begin position="91"/>
        <end position="289"/>
    </location>
</feature>